<feature type="transmembrane region" description="Helical" evidence="1">
    <location>
        <begin position="79"/>
        <end position="98"/>
    </location>
</feature>
<gene>
    <name evidence="2" type="ORF">SAMN05421769_2603</name>
</gene>
<evidence type="ECO:0000313" key="3">
    <source>
        <dbReference type="Proteomes" id="UP000184782"/>
    </source>
</evidence>
<proteinExistence type="predicted"/>
<dbReference type="Pfam" id="PF12412">
    <property type="entry name" value="DUF3667"/>
    <property type="match status" value="1"/>
</dbReference>
<dbReference type="OrthoDB" id="7446256at2"/>
<keyword evidence="3" id="KW-1185">Reference proteome</keyword>
<keyword evidence="1" id="KW-0472">Membrane</keyword>
<dbReference type="Proteomes" id="UP000184782">
    <property type="component" value="Unassembled WGS sequence"/>
</dbReference>
<evidence type="ECO:0000256" key="1">
    <source>
        <dbReference type="SAM" id="Phobius"/>
    </source>
</evidence>
<evidence type="ECO:0008006" key="4">
    <source>
        <dbReference type="Google" id="ProtNLM"/>
    </source>
</evidence>
<name>A0A1N6HKP7_9FLAO</name>
<dbReference type="RefSeq" id="WP_074230725.1">
    <property type="nucleotide sequence ID" value="NZ_FSRQ01000002.1"/>
</dbReference>
<dbReference type="AlphaFoldDB" id="A0A1N6HKP7"/>
<keyword evidence="1" id="KW-0812">Transmembrane</keyword>
<feature type="transmembrane region" description="Helical" evidence="1">
    <location>
        <begin position="118"/>
        <end position="138"/>
    </location>
</feature>
<protein>
    <recommendedName>
        <fullName evidence="4">DUF3667 domain-containing protein</fullName>
    </recommendedName>
</protein>
<sequence length="239" mass="28064">MTTTCKNCGHIFEGRYCNHCGQSANTHRIDAKFLWEDIEHGLLHYDKGILYTAKQLFLKPGYIIKDYIKGKRVHHFKPISLSIVMATLYALVYHLTNVNLVVKDNGTSGAVFEEILEHYYWFVFITIPIFALSTAVFFKKVGYNFWEYFIFEALKVSQRLIVHILFLPIILLFNDPVATNFIVKLLLFIDLALIFWTNLQFFNHLPKFKVFYLTIFSYLLYLSITTVLLALFILAFFRE</sequence>
<dbReference type="InterPro" id="IPR022134">
    <property type="entry name" value="DUF3667"/>
</dbReference>
<feature type="transmembrane region" description="Helical" evidence="1">
    <location>
        <begin position="181"/>
        <end position="199"/>
    </location>
</feature>
<keyword evidence="1" id="KW-1133">Transmembrane helix</keyword>
<accession>A0A1N6HKP7</accession>
<evidence type="ECO:0000313" key="2">
    <source>
        <dbReference type="EMBL" id="SIO20215.1"/>
    </source>
</evidence>
<reference evidence="3" key="1">
    <citation type="submission" date="2016-12" db="EMBL/GenBank/DDBJ databases">
        <authorList>
            <person name="Varghese N."/>
            <person name="Submissions S."/>
        </authorList>
    </citation>
    <scope>NUCLEOTIDE SEQUENCE [LARGE SCALE GENOMIC DNA]</scope>
    <source>
        <strain evidence="3">DSM 16779</strain>
    </source>
</reference>
<dbReference type="EMBL" id="FSRQ01000002">
    <property type="protein sequence ID" value="SIO20215.1"/>
    <property type="molecule type" value="Genomic_DNA"/>
</dbReference>
<dbReference type="STRING" id="59733.SAMN05421769_2603"/>
<organism evidence="2 3">
    <name type="scientific">Chryseobacterium scophthalmum</name>
    <dbReference type="NCBI Taxonomy" id="59733"/>
    <lineage>
        <taxon>Bacteria</taxon>
        <taxon>Pseudomonadati</taxon>
        <taxon>Bacteroidota</taxon>
        <taxon>Flavobacteriia</taxon>
        <taxon>Flavobacteriales</taxon>
        <taxon>Weeksellaceae</taxon>
        <taxon>Chryseobacterium group</taxon>
        <taxon>Chryseobacterium</taxon>
    </lineage>
</organism>
<feature type="transmembrane region" description="Helical" evidence="1">
    <location>
        <begin position="211"/>
        <end position="237"/>
    </location>
</feature>